<dbReference type="STRING" id="4781.A0A0P1A949"/>
<dbReference type="AlphaFoldDB" id="A0A0P1A949"/>
<feature type="transmembrane region" description="Helical" evidence="1">
    <location>
        <begin position="7"/>
        <end position="25"/>
    </location>
</feature>
<dbReference type="InterPro" id="IPR007788">
    <property type="entry name" value="QCT"/>
</dbReference>
<reference evidence="3" key="1">
    <citation type="submission" date="2014-09" db="EMBL/GenBank/DDBJ databases">
        <authorList>
            <person name="Sharma Rahul"/>
            <person name="Thines Marco"/>
        </authorList>
    </citation>
    <scope>NUCLEOTIDE SEQUENCE [LARGE SCALE GENOMIC DNA]</scope>
</reference>
<keyword evidence="1" id="KW-1133">Transmembrane helix</keyword>
<keyword evidence="3" id="KW-1185">Reference proteome</keyword>
<evidence type="ECO:0000256" key="1">
    <source>
        <dbReference type="SAM" id="Phobius"/>
    </source>
</evidence>
<accession>A0A0P1A949</accession>
<keyword evidence="1" id="KW-0472">Membrane</keyword>
<dbReference type="PANTHER" id="PTHR31270">
    <property type="entry name" value="GLUTAMINYL-PEPTIDE CYCLOTRANSFERASE"/>
    <property type="match status" value="1"/>
</dbReference>
<dbReference type="Pfam" id="PF05096">
    <property type="entry name" value="Glu_cyclase_2"/>
    <property type="match status" value="1"/>
</dbReference>
<keyword evidence="1" id="KW-0812">Transmembrane</keyword>
<dbReference type="EMBL" id="CCYD01000207">
    <property type="protein sequence ID" value="CEG36591.1"/>
    <property type="molecule type" value="Genomic_DNA"/>
</dbReference>
<name>A0A0P1A949_PLAHL</name>
<dbReference type="Proteomes" id="UP000054928">
    <property type="component" value="Unassembled WGS sequence"/>
</dbReference>
<dbReference type="SUPFAM" id="SSF63825">
    <property type="entry name" value="YWTD domain"/>
    <property type="match status" value="1"/>
</dbReference>
<sequence>MRMLPWLLVRLVIVCSIVAIILLLVSQKQELTPPQHSREEAKGIDTKSRQALPHPTVQVLGKFPHDAKAFTQGFTIAKHGQDSYFLESTGLYGESTLRFVEIETGKVLKQHKLSNEHFGEGLTLGPNDKVVMLTWKSKTGFVFDLDAKGRNFALQGEFKFKTVTGEGWGITFDGNNYAVSDGSSIISFWDPTTMTETRHIDVMTGLGTQKVLYINELEYAKGFIYANVWYQPYILKINPDTGAVVTIFDLSDIIIDAGVDVNSGAVLNGIAYDKVQDVFYITGKLWNAVYKIHLIDSVD</sequence>
<dbReference type="RefSeq" id="XP_024572960.1">
    <property type="nucleotide sequence ID" value="XM_024721822.1"/>
</dbReference>
<dbReference type="OrthoDB" id="409395at2759"/>
<dbReference type="OMA" id="YTDSFWI"/>
<proteinExistence type="predicted"/>
<dbReference type="PANTHER" id="PTHR31270:SF1">
    <property type="entry name" value="GLUTAMINYL-PEPTIDE CYCLOTRANSFERASE"/>
    <property type="match status" value="1"/>
</dbReference>
<dbReference type="GeneID" id="36398191"/>
<evidence type="ECO:0000313" key="3">
    <source>
        <dbReference type="Proteomes" id="UP000054928"/>
    </source>
</evidence>
<organism evidence="2 3">
    <name type="scientific">Plasmopara halstedii</name>
    <name type="common">Downy mildew of sunflower</name>
    <dbReference type="NCBI Taxonomy" id="4781"/>
    <lineage>
        <taxon>Eukaryota</taxon>
        <taxon>Sar</taxon>
        <taxon>Stramenopiles</taxon>
        <taxon>Oomycota</taxon>
        <taxon>Peronosporomycetes</taxon>
        <taxon>Peronosporales</taxon>
        <taxon>Peronosporaceae</taxon>
        <taxon>Plasmopara</taxon>
    </lineage>
</organism>
<evidence type="ECO:0000313" key="2">
    <source>
        <dbReference type="EMBL" id="CEG36591.1"/>
    </source>
</evidence>
<protein>
    <submittedName>
        <fullName evidence="2">WD40/YVTN repeat-like-containing domain</fullName>
    </submittedName>
</protein>
<dbReference type="GO" id="GO:0016603">
    <property type="term" value="F:glutaminyl-peptide cyclotransferase activity"/>
    <property type="evidence" value="ECO:0007669"/>
    <property type="project" value="InterPro"/>
</dbReference>